<name>A0A368JSR9_9BACT</name>
<dbReference type="AlphaFoldDB" id="A0A368JSR9"/>
<keyword evidence="1" id="KW-0732">Signal</keyword>
<evidence type="ECO:0000313" key="3">
    <source>
        <dbReference type="Proteomes" id="UP000253383"/>
    </source>
</evidence>
<evidence type="ECO:0000313" key="2">
    <source>
        <dbReference type="EMBL" id="RCR70710.1"/>
    </source>
</evidence>
<dbReference type="OrthoDB" id="759189at2"/>
<organism evidence="2 3">
    <name type="scientific">Larkinella punicea</name>
    <dbReference type="NCBI Taxonomy" id="2315727"/>
    <lineage>
        <taxon>Bacteria</taxon>
        <taxon>Pseudomonadati</taxon>
        <taxon>Bacteroidota</taxon>
        <taxon>Cytophagia</taxon>
        <taxon>Cytophagales</taxon>
        <taxon>Spirosomataceae</taxon>
        <taxon>Larkinella</taxon>
    </lineage>
</organism>
<feature type="signal peptide" evidence="1">
    <location>
        <begin position="1"/>
        <end position="27"/>
    </location>
</feature>
<accession>A0A368JSR9</accession>
<protein>
    <submittedName>
        <fullName evidence="2">Uncharacterized protein</fullName>
    </submittedName>
</protein>
<sequence>MNTTFSLKRALLLPAFLLTGIFSNALAQIPNVTRDLLNQGAYFRASNYDITPIYTMAGPEGKILGYPYLDTTFAKTTVLFYQNIAKPGVQPIQELVNVPVRYNITANDLEFLMDNRTVKAVSGERVKQFIMEQKGLTTTFINATEAGAPAAIRGFFEQVSDGKLKLLIRHQIYVKKPTYNVALSTGSKDTELIKEAIWYTSDGKTLTKFSPGRKGLLSIMKDKEEPINAYLKEKKPDLKNRTALMDVFAYYNSL</sequence>
<gene>
    <name evidence="2" type="ORF">DUE52_03715</name>
</gene>
<dbReference type="EMBL" id="QOWE01000003">
    <property type="protein sequence ID" value="RCR70710.1"/>
    <property type="molecule type" value="Genomic_DNA"/>
</dbReference>
<feature type="chain" id="PRO_5016669962" evidence="1">
    <location>
        <begin position="28"/>
        <end position="254"/>
    </location>
</feature>
<reference evidence="2 3" key="1">
    <citation type="submission" date="2018-07" db="EMBL/GenBank/DDBJ databases">
        <title>Genome analysis of Larkinella rosea.</title>
        <authorList>
            <person name="Zhou Z."/>
            <person name="Wang G."/>
        </authorList>
    </citation>
    <scope>NUCLEOTIDE SEQUENCE [LARGE SCALE GENOMIC DNA]</scope>
    <source>
        <strain evidence="3">zzj9</strain>
    </source>
</reference>
<dbReference type="RefSeq" id="WP_114404627.1">
    <property type="nucleotide sequence ID" value="NZ_QOWE01000003.1"/>
</dbReference>
<keyword evidence="3" id="KW-1185">Reference proteome</keyword>
<comment type="caution">
    <text evidence="2">The sequence shown here is derived from an EMBL/GenBank/DDBJ whole genome shotgun (WGS) entry which is preliminary data.</text>
</comment>
<evidence type="ECO:0000256" key="1">
    <source>
        <dbReference type="SAM" id="SignalP"/>
    </source>
</evidence>
<dbReference type="Proteomes" id="UP000253383">
    <property type="component" value="Unassembled WGS sequence"/>
</dbReference>
<proteinExistence type="predicted"/>